<evidence type="ECO:0000259" key="3">
    <source>
        <dbReference type="Pfam" id="PF18962"/>
    </source>
</evidence>
<reference evidence="4 5" key="1">
    <citation type="submission" date="2017-05" db="EMBL/GenBank/DDBJ databases">
        <title>The draft genome sequence of Idiomarina salinarum WNB302.</title>
        <authorList>
            <person name="Sun Y."/>
            <person name="Chen B."/>
            <person name="Du Z."/>
        </authorList>
    </citation>
    <scope>NUCLEOTIDE SEQUENCE [LARGE SCALE GENOMIC DNA]</scope>
    <source>
        <strain evidence="4 5">WNB302</strain>
    </source>
</reference>
<accession>A0A265UP96</accession>
<dbReference type="InterPro" id="IPR013320">
    <property type="entry name" value="ConA-like_dom_sf"/>
</dbReference>
<protein>
    <recommendedName>
        <fullName evidence="3">Secretion system C-terminal sorting domain-containing protein</fullName>
    </recommendedName>
</protein>
<dbReference type="GO" id="GO:0005975">
    <property type="term" value="P:carbohydrate metabolic process"/>
    <property type="evidence" value="ECO:0007669"/>
    <property type="project" value="UniProtKB-ARBA"/>
</dbReference>
<keyword evidence="5" id="KW-1185">Reference proteome</keyword>
<dbReference type="AlphaFoldDB" id="A0A265UP96"/>
<feature type="signal peptide" evidence="2">
    <location>
        <begin position="1"/>
        <end position="19"/>
    </location>
</feature>
<evidence type="ECO:0000313" key="4">
    <source>
        <dbReference type="EMBL" id="OZV67164.1"/>
    </source>
</evidence>
<feature type="domain" description="Secretion system C-terminal sorting" evidence="3">
    <location>
        <begin position="247"/>
        <end position="305"/>
    </location>
</feature>
<dbReference type="GO" id="GO:0004553">
    <property type="term" value="F:hydrolase activity, hydrolyzing O-glycosyl compounds"/>
    <property type="evidence" value="ECO:0007669"/>
    <property type="project" value="UniProtKB-ARBA"/>
</dbReference>
<keyword evidence="1 2" id="KW-0732">Signal</keyword>
<dbReference type="RefSeq" id="WP_094969085.1">
    <property type="nucleotide sequence ID" value="NZ_NGJN01000007.1"/>
</dbReference>
<dbReference type="Gene3D" id="2.60.120.560">
    <property type="entry name" value="Exo-inulinase, domain 1"/>
    <property type="match status" value="1"/>
</dbReference>
<proteinExistence type="predicted"/>
<organism evidence="4 5">
    <name type="scientific">Winogradskyella aurantia</name>
    <dbReference type="NCBI Taxonomy" id="1915063"/>
    <lineage>
        <taxon>Bacteria</taxon>
        <taxon>Pseudomonadati</taxon>
        <taxon>Bacteroidota</taxon>
        <taxon>Flavobacteriia</taxon>
        <taxon>Flavobacteriales</taxon>
        <taxon>Flavobacteriaceae</taxon>
        <taxon>Winogradskyella</taxon>
    </lineage>
</organism>
<dbReference type="SUPFAM" id="SSF49899">
    <property type="entry name" value="Concanavalin A-like lectins/glucanases"/>
    <property type="match status" value="1"/>
</dbReference>
<comment type="caution">
    <text evidence="4">The sequence shown here is derived from an EMBL/GenBank/DDBJ whole genome shotgun (WGS) entry which is preliminary data.</text>
</comment>
<dbReference type="InterPro" id="IPR026444">
    <property type="entry name" value="Secre_tail"/>
</dbReference>
<dbReference type="NCBIfam" id="TIGR04183">
    <property type="entry name" value="Por_Secre_tail"/>
    <property type="match status" value="1"/>
</dbReference>
<evidence type="ECO:0000256" key="1">
    <source>
        <dbReference type="ARBA" id="ARBA00022729"/>
    </source>
</evidence>
<gene>
    <name evidence="4" type="ORF">CA834_12655</name>
</gene>
<name>A0A265UP96_9FLAO</name>
<dbReference type="EMBL" id="NGJN01000007">
    <property type="protein sequence ID" value="OZV67164.1"/>
    <property type="molecule type" value="Genomic_DNA"/>
</dbReference>
<dbReference type="OrthoDB" id="1467680at2"/>
<sequence>MKKITLVFIFLFTLLLCSAQQTISFEASEGYSLGDINTQNGWVTTGTGPGTFITNQVVSDELATDGSFALKIVQETAFPGQANAIVGAFYDYSVPVAQDGSTFSADINITQQDANSSNFLFGLVNSTAGSFIAWFEFDFQGNIFVLVDDGLGTVVRNDTGVSWAIDTWYNVRMEINGSTINFFLDDTQISTGTVILADDVEQVRFSHDNFGGSAYIDNFRTNDENLSVDAFEQNSFSFYYEKSTKSLNLESSIAPMKNIEIYSIIGNRVMNMSLSTRFESIDLTSLSDGIYLARISTNDYSKTIKFLKN</sequence>
<evidence type="ECO:0000313" key="5">
    <source>
        <dbReference type="Proteomes" id="UP000216840"/>
    </source>
</evidence>
<dbReference type="Pfam" id="PF18962">
    <property type="entry name" value="Por_Secre_tail"/>
    <property type="match status" value="1"/>
</dbReference>
<feature type="chain" id="PRO_5012334114" description="Secretion system C-terminal sorting domain-containing protein" evidence="2">
    <location>
        <begin position="20"/>
        <end position="309"/>
    </location>
</feature>
<evidence type="ECO:0000256" key="2">
    <source>
        <dbReference type="SAM" id="SignalP"/>
    </source>
</evidence>
<dbReference type="Proteomes" id="UP000216840">
    <property type="component" value="Unassembled WGS sequence"/>
</dbReference>